<protein>
    <submittedName>
        <fullName evidence="2">Spermidine hydroxycinnamoyl transferase-like</fullName>
    </submittedName>
</protein>
<comment type="caution">
    <text evidence="2">The sequence shown here is derived from an EMBL/GenBank/DDBJ whole genome shotgun (WGS) entry which is preliminary data.</text>
</comment>
<accession>A0A8S0UHS9</accession>
<dbReference type="Gramene" id="OE9A038033T1">
    <property type="protein sequence ID" value="OE9A038033C1"/>
    <property type="gene ID" value="OE9A038033"/>
</dbReference>
<evidence type="ECO:0000313" key="2">
    <source>
        <dbReference type="EMBL" id="CAA3019719.1"/>
    </source>
</evidence>
<gene>
    <name evidence="2" type="ORF">OLEA9_A038033</name>
</gene>
<dbReference type="Pfam" id="PF02458">
    <property type="entry name" value="Transferase"/>
    <property type="match status" value="1"/>
</dbReference>
<dbReference type="Gene3D" id="3.30.559.10">
    <property type="entry name" value="Chloramphenicol acetyltransferase-like domain"/>
    <property type="match status" value="2"/>
</dbReference>
<dbReference type="InterPro" id="IPR023213">
    <property type="entry name" value="CAT-like_dom_sf"/>
</dbReference>
<keyword evidence="3" id="KW-1185">Reference proteome</keyword>
<dbReference type="EMBL" id="CACTIH010009029">
    <property type="protein sequence ID" value="CAA3019719.1"/>
    <property type="molecule type" value="Genomic_DNA"/>
</dbReference>
<dbReference type="AlphaFoldDB" id="A0A8S0UHS9"/>
<dbReference type="PANTHER" id="PTHR31642">
    <property type="entry name" value="TRICHOTHECENE 3-O-ACETYLTRANSFERASE"/>
    <property type="match status" value="1"/>
</dbReference>
<dbReference type="GO" id="GO:0016747">
    <property type="term" value="F:acyltransferase activity, transferring groups other than amino-acyl groups"/>
    <property type="evidence" value="ECO:0007669"/>
    <property type="project" value="TreeGrafter"/>
</dbReference>
<reference evidence="2 3" key="1">
    <citation type="submission" date="2019-12" db="EMBL/GenBank/DDBJ databases">
        <authorList>
            <person name="Alioto T."/>
            <person name="Alioto T."/>
            <person name="Gomez Garrido J."/>
        </authorList>
    </citation>
    <scope>NUCLEOTIDE SEQUENCE [LARGE SCALE GENOMIC DNA]</scope>
</reference>
<keyword evidence="2" id="KW-0808">Transferase</keyword>
<dbReference type="Proteomes" id="UP000594638">
    <property type="component" value="Unassembled WGS sequence"/>
</dbReference>
<dbReference type="InterPro" id="IPR050317">
    <property type="entry name" value="Plant_Fungal_Acyltransferase"/>
</dbReference>
<evidence type="ECO:0000256" key="1">
    <source>
        <dbReference type="ARBA" id="ARBA00009861"/>
    </source>
</evidence>
<dbReference type="PANTHER" id="PTHR31642:SF324">
    <property type="entry name" value="SPERMIDINE HYDROXYCINNAMOYL TRANSFERASE"/>
    <property type="match status" value="1"/>
</dbReference>
<proteinExistence type="inferred from homology"/>
<dbReference type="OrthoDB" id="671439at2759"/>
<comment type="similarity">
    <text evidence="1">Belongs to the plant acyltransferase family.</text>
</comment>
<evidence type="ECO:0000313" key="3">
    <source>
        <dbReference type="Proteomes" id="UP000594638"/>
    </source>
</evidence>
<sequence length="412" mass="45954">MVTVKTVQTVQPAKTTPNEIMYLSELDQINAVTHAPTVHFYGPNTDFHYSDAIQILKDSLSEALVIFYPLAGRLHESGFGRGRLQLNCDAKGATLVEAETESTVEDFAKQNFLPNAKMRELIPKMDYSNTPISEQPLVLAQLTKFRCGGLSLGLGISHILADGTSAFHFINEWAKIARGEKTGILPVLDRKILQIEEQPKFEHTALTPLPIIIGQPDHMEERKKPTTIAMLKLSKEQIDKLKDKANKDKLYKNTSRPYSSLWPCPTYKYEAVAMWRCASKARRHADEQLTQLHIAVNFRNRIQPPIPQGFFGNAILREAAITTAGELLSNPLGYASSKIREAVDQVTDEYVRSHLGLIKALPDVSVHRNFHTAGCALGAFYGNPSMEVTSWTSLPVYEANFGWGEVIHLGLD</sequence>
<name>A0A8S0UHS9_OLEEU</name>
<organism evidence="2 3">
    <name type="scientific">Olea europaea subsp. europaea</name>
    <dbReference type="NCBI Taxonomy" id="158383"/>
    <lineage>
        <taxon>Eukaryota</taxon>
        <taxon>Viridiplantae</taxon>
        <taxon>Streptophyta</taxon>
        <taxon>Embryophyta</taxon>
        <taxon>Tracheophyta</taxon>
        <taxon>Spermatophyta</taxon>
        <taxon>Magnoliopsida</taxon>
        <taxon>eudicotyledons</taxon>
        <taxon>Gunneridae</taxon>
        <taxon>Pentapetalae</taxon>
        <taxon>asterids</taxon>
        <taxon>lamiids</taxon>
        <taxon>Lamiales</taxon>
        <taxon>Oleaceae</taxon>
        <taxon>Oleeae</taxon>
        <taxon>Olea</taxon>
    </lineage>
</organism>